<gene>
    <name evidence="1" type="ORF">DDZ15_04265</name>
</gene>
<dbReference type="Gene3D" id="2.40.370.10">
    <property type="entry name" value="AttH-like domain"/>
    <property type="match status" value="1"/>
</dbReference>
<evidence type="ECO:0000313" key="1">
    <source>
        <dbReference type="EMBL" id="PWN07482.1"/>
    </source>
</evidence>
<dbReference type="InterPro" id="IPR023374">
    <property type="entry name" value="AttH-like_dom_sf"/>
</dbReference>
<dbReference type="RefSeq" id="WP_109645227.1">
    <property type="nucleotide sequence ID" value="NZ_QGGB01000003.1"/>
</dbReference>
<dbReference type="SUPFAM" id="SSF159245">
    <property type="entry name" value="AttH-like"/>
    <property type="match status" value="1"/>
</dbReference>
<proteinExistence type="predicted"/>
<reference evidence="1 2" key="1">
    <citation type="submission" date="2018-05" db="EMBL/GenBank/DDBJ databases">
        <title>Rhodohalobacter halophilus gen. nov., sp. nov., a moderately halophilic member of the family Balneolaceae.</title>
        <authorList>
            <person name="Liu Z.-W."/>
        </authorList>
    </citation>
    <scope>NUCLEOTIDE SEQUENCE [LARGE SCALE GENOMIC DNA]</scope>
    <source>
        <strain evidence="1 2">8A47</strain>
    </source>
</reference>
<dbReference type="AlphaFoldDB" id="A0A316TXR1"/>
<sequence length="362" mass="41499">MHQYSDFSRDVQTEKKLPGSYEWWYFDAVSDDGYALVVIFYDGNPFSRRYIKALESSLSDENGVASNYPAVSISVYKDGKHIFYSFEEVEPGMALFSSALPEVSIAGNTLRGKRDDNGLCYHLSLDQMLPNGDRLTGNLDFISNPDDASGLSVFQKNASGRAETESHEWNLVQPKAEVTGSLIISGYRKEQITFRGTGYHDHNLGREPMKESFEEWYWGRYHFEGCTLVYYLMKEHGIWKKNAWLLGSSCDECEIGISDMGDFGVNPFGLNTARMLQFAGNNISIYLHKDRVADSGPFYQRFLGRAIMKNGNTIQEAKGISEYIRPGRIYNKLFWPLVNMRITYPGKKHWVQKSPVLYRWTW</sequence>
<organism evidence="1 2">
    <name type="scientific">Rhodohalobacter mucosus</name>
    <dbReference type="NCBI Taxonomy" id="2079485"/>
    <lineage>
        <taxon>Bacteria</taxon>
        <taxon>Pseudomonadati</taxon>
        <taxon>Balneolota</taxon>
        <taxon>Balneolia</taxon>
        <taxon>Balneolales</taxon>
        <taxon>Balneolaceae</taxon>
        <taxon>Rhodohalobacter</taxon>
    </lineage>
</organism>
<dbReference type="Proteomes" id="UP000245533">
    <property type="component" value="Unassembled WGS sequence"/>
</dbReference>
<evidence type="ECO:0000313" key="2">
    <source>
        <dbReference type="Proteomes" id="UP000245533"/>
    </source>
</evidence>
<comment type="caution">
    <text evidence="1">The sequence shown here is derived from an EMBL/GenBank/DDBJ whole genome shotgun (WGS) entry which is preliminary data.</text>
</comment>
<accession>A0A316TXR1</accession>
<evidence type="ECO:0008006" key="3">
    <source>
        <dbReference type="Google" id="ProtNLM"/>
    </source>
</evidence>
<dbReference type="OrthoDB" id="5491608at2"/>
<keyword evidence="2" id="KW-1185">Reference proteome</keyword>
<dbReference type="EMBL" id="QGGB01000003">
    <property type="protein sequence ID" value="PWN07482.1"/>
    <property type="molecule type" value="Genomic_DNA"/>
</dbReference>
<protein>
    <recommendedName>
        <fullName evidence="3">Hydroxyneurosporene synthase (CrtC)</fullName>
    </recommendedName>
</protein>
<name>A0A316TXR1_9BACT</name>
<dbReference type="CDD" id="cd21471">
    <property type="entry name" value="CrtC-like"/>
    <property type="match status" value="1"/>
</dbReference>